<dbReference type="GO" id="GO:0005737">
    <property type="term" value="C:cytoplasm"/>
    <property type="evidence" value="ECO:0007669"/>
    <property type="project" value="TreeGrafter"/>
</dbReference>
<dbReference type="InterPro" id="IPR004176">
    <property type="entry name" value="Clp_R_N"/>
</dbReference>
<dbReference type="InterPro" id="IPR050130">
    <property type="entry name" value="ClpA_ClpB"/>
</dbReference>
<dbReference type="InterPro" id="IPR018368">
    <property type="entry name" value="ClpA/B_CS1"/>
</dbReference>
<reference evidence="7" key="1">
    <citation type="submission" date="2021-11" db="EMBL/GenBank/DDBJ databases">
        <title>Clostridia strains as spoilage organisms.</title>
        <authorList>
            <person name="Wambui J."/>
            <person name="Stevens M.J.A."/>
            <person name="Stephan R."/>
        </authorList>
    </citation>
    <scope>NUCLEOTIDE SEQUENCE</scope>
    <source>
        <strain evidence="7">CF009</strain>
    </source>
</reference>
<feature type="domain" description="AAA+ ATPase" evidence="5">
    <location>
        <begin position="506"/>
        <end position="674"/>
    </location>
</feature>
<dbReference type="SMART" id="SM01086">
    <property type="entry name" value="ClpB_D2-small"/>
    <property type="match status" value="1"/>
</dbReference>
<dbReference type="Pfam" id="PF07724">
    <property type="entry name" value="AAA_2"/>
    <property type="match status" value="1"/>
</dbReference>
<dbReference type="FunFam" id="3.40.50.300:FF:000025">
    <property type="entry name" value="ATP-dependent Clp protease subunit"/>
    <property type="match status" value="1"/>
</dbReference>
<organism evidence="7 8">
    <name type="scientific">Clostridium estertheticum</name>
    <dbReference type="NCBI Taxonomy" id="238834"/>
    <lineage>
        <taxon>Bacteria</taxon>
        <taxon>Bacillati</taxon>
        <taxon>Bacillota</taxon>
        <taxon>Clostridia</taxon>
        <taxon>Eubacteriales</taxon>
        <taxon>Clostridiaceae</taxon>
        <taxon>Clostridium</taxon>
    </lineage>
</organism>
<evidence type="ECO:0000259" key="6">
    <source>
        <dbReference type="SMART" id="SM01086"/>
    </source>
</evidence>
<dbReference type="GO" id="GO:0034605">
    <property type="term" value="P:cellular response to heat"/>
    <property type="evidence" value="ECO:0007669"/>
    <property type="project" value="TreeGrafter"/>
</dbReference>
<evidence type="ECO:0000259" key="5">
    <source>
        <dbReference type="SMART" id="SM00382"/>
    </source>
</evidence>
<dbReference type="EMBL" id="CP086239">
    <property type="protein sequence ID" value="WAG58585.1"/>
    <property type="molecule type" value="Genomic_DNA"/>
</dbReference>
<name>A0AA47I589_9CLOT</name>
<evidence type="ECO:0000256" key="2">
    <source>
        <dbReference type="ARBA" id="ARBA00022840"/>
    </source>
</evidence>
<evidence type="ECO:0000256" key="1">
    <source>
        <dbReference type="ARBA" id="ARBA00022741"/>
    </source>
</evidence>
<dbReference type="InterPro" id="IPR013461">
    <property type="entry name" value="ClpA"/>
</dbReference>
<evidence type="ECO:0000313" key="8">
    <source>
        <dbReference type="Proteomes" id="UP001164733"/>
    </source>
</evidence>
<dbReference type="CDD" id="cd00009">
    <property type="entry name" value="AAA"/>
    <property type="match status" value="1"/>
</dbReference>
<dbReference type="GO" id="GO:0005524">
    <property type="term" value="F:ATP binding"/>
    <property type="evidence" value="ECO:0007669"/>
    <property type="project" value="UniProtKB-KW"/>
</dbReference>
<dbReference type="InterPro" id="IPR003959">
    <property type="entry name" value="ATPase_AAA_core"/>
</dbReference>
<dbReference type="Pfam" id="PF10431">
    <property type="entry name" value="ClpB_D2-small"/>
    <property type="match status" value="1"/>
</dbReference>
<dbReference type="PROSITE" id="PS00871">
    <property type="entry name" value="CLPAB_2"/>
    <property type="match status" value="1"/>
</dbReference>
<dbReference type="GO" id="GO:0006508">
    <property type="term" value="P:proteolysis"/>
    <property type="evidence" value="ECO:0007669"/>
    <property type="project" value="UniProtKB-KW"/>
</dbReference>
<dbReference type="InterPro" id="IPR003593">
    <property type="entry name" value="AAA+_ATPase"/>
</dbReference>
<dbReference type="Pfam" id="PF17871">
    <property type="entry name" value="AAA_lid_9"/>
    <property type="match status" value="1"/>
</dbReference>
<keyword evidence="3" id="KW-0143">Chaperone</keyword>
<keyword evidence="1" id="KW-0547">Nucleotide-binding</keyword>
<keyword evidence="7" id="KW-0378">Hydrolase</keyword>
<keyword evidence="2 7" id="KW-0067">ATP-binding</keyword>
<evidence type="ECO:0000256" key="4">
    <source>
        <dbReference type="SAM" id="Coils"/>
    </source>
</evidence>
<dbReference type="Pfam" id="PF00004">
    <property type="entry name" value="AAA"/>
    <property type="match status" value="1"/>
</dbReference>
<dbReference type="GO" id="GO:0043335">
    <property type="term" value="P:protein unfolding"/>
    <property type="evidence" value="ECO:0007669"/>
    <property type="project" value="InterPro"/>
</dbReference>
<dbReference type="RefSeq" id="WP_216124147.1">
    <property type="nucleotide sequence ID" value="NZ_CP086239.1"/>
</dbReference>
<gene>
    <name evidence="7" type="primary">clpA</name>
    <name evidence="7" type="ORF">LL038_13035</name>
</gene>
<feature type="domain" description="AAA+ ATPase" evidence="5">
    <location>
        <begin position="225"/>
        <end position="370"/>
    </location>
</feature>
<proteinExistence type="predicted"/>
<accession>A0AA47I589</accession>
<dbReference type="InterPro" id="IPR041546">
    <property type="entry name" value="ClpA/ClpB_AAA_lid"/>
</dbReference>
<dbReference type="PANTHER" id="PTHR11638">
    <property type="entry name" value="ATP-DEPENDENT CLP PROTEASE"/>
    <property type="match status" value="1"/>
</dbReference>
<dbReference type="InterPro" id="IPR019489">
    <property type="entry name" value="Clp_ATPase_C"/>
</dbReference>
<keyword evidence="4" id="KW-0175">Coiled coil</keyword>
<dbReference type="NCBIfam" id="TIGR02639">
    <property type="entry name" value="ClpA"/>
    <property type="match status" value="1"/>
</dbReference>
<dbReference type="AlphaFoldDB" id="A0AA47I589"/>
<dbReference type="InterPro" id="IPR028299">
    <property type="entry name" value="ClpA/B_CS2"/>
</dbReference>
<dbReference type="Pfam" id="PF02861">
    <property type="entry name" value="Clp_N"/>
    <property type="match status" value="1"/>
</dbReference>
<dbReference type="GO" id="GO:0008233">
    <property type="term" value="F:peptidase activity"/>
    <property type="evidence" value="ECO:0007669"/>
    <property type="project" value="UniProtKB-KW"/>
</dbReference>
<evidence type="ECO:0000313" key="7">
    <source>
        <dbReference type="EMBL" id="WAG58585.1"/>
    </source>
</evidence>
<dbReference type="PANTHER" id="PTHR11638:SF111">
    <property type="entry name" value="ATP-DEPENDENT CLP PROTEASE ATP-BINDING SUBUNIT CLPA"/>
    <property type="match status" value="1"/>
</dbReference>
<feature type="coiled-coil region" evidence="4">
    <location>
        <begin position="45"/>
        <end position="72"/>
    </location>
</feature>
<dbReference type="GO" id="GO:0016887">
    <property type="term" value="F:ATP hydrolysis activity"/>
    <property type="evidence" value="ECO:0007669"/>
    <property type="project" value="InterPro"/>
</dbReference>
<feature type="domain" description="Clp ATPase C-terminal" evidence="6">
    <location>
        <begin position="673"/>
        <end position="762"/>
    </location>
</feature>
<protein>
    <submittedName>
        <fullName evidence="7">ATP-dependent Clp protease ATP-binding subunit ClpA</fullName>
    </submittedName>
</protein>
<dbReference type="CDD" id="cd19499">
    <property type="entry name" value="RecA-like_ClpB_Hsp104-like"/>
    <property type="match status" value="1"/>
</dbReference>
<sequence>MQLDDIVNEIITAAFNEAQMSNHEYFTPEHILYASLFFEEGIEIIENSGGNVKRLKNQIKKFLKENIEVVEDTEPIQTVGIQTILSSAADHVMLSGKELVKIGDVIVAMYDDEESFASYFLRQQQMKRRDLLNYIAHGISVVDTLDFSSSIGSEREDQVSFTEDEEEDIEYTYDEDMDNPNLKGDFLSNFTEELTEKAKKGEMDPLIGRQDILLRTLQVLCRRLKNNPVHVGEPGVGKTAITQGLAQLIVENKVPKVLQGSKIYYLDMGALIAGTKYRGDFEERIKKVLNEISKEEKPIVYIDEIHTIVGAGAVSGGSMDASNILKPFLADGKVRFIGSTTYDEYKKHFEKDSALARRFQKIEVPEPSIDDTVSILMGLKDKYEIYHNVTYKDEALKTAVELSSKYIKERFLPDKAIDIMDEAGAYARLYAGDNDENIVITVGAVEKIVATIAKIPEQSVSSNEVDTLKNLDLNLKKQVFGQGDAIDTLVKAIKRSRAGFNEEDKPIASLLFVGPTGVGKTEISKQLAKSLDIPLIRFDMSEYQEKHTVARLIGSPPGYVGYEEGGMLIEAIKKKPYCVLLLDEIEKAHPDIFNVLLQVMDYATLTDNTGKKADFRNVILIMTSNAGARESSKHIVGFGERMGAGGAIIKEVQRVFSPEFRNRLDNVIEFNKIDNVMALQIAKKAMKLFEEKLLTKNIKLKVTDALYAWLSKKGFSEDYGAREINRVVQQEIKTYFVDEVLFGELSTGGSAIVDIVDDKLTITKDNSDKISGKIQVKKDK</sequence>
<keyword evidence="7" id="KW-0645">Protease</keyword>
<dbReference type="SMART" id="SM00382">
    <property type="entry name" value="AAA"/>
    <property type="match status" value="2"/>
</dbReference>
<evidence type="ECO:0000256" key="3">
    <source>
        <dbReference type="ARBA" id="ARBA00023186"/>
    </source>
</evidence>
<dbReference type="Proteomes" id="UP001164733">
    <property type="component" value="Chromosome"/>
</dbReference>
<dbReference type="PROSITE" id="PS00870">
    <property type="entry name" value="CLPAB_1"/>
    <property type="match status" value="1"/>
</dbReference>